<dbReference type="GO" id="GO:0045324">
    <property type="term" value="P:late endosome to vacuole transport"/>
    <property type="evidence" value="ECO:0007669"/>
    <property type="project" value="TreeGrafter"/>
</dbReference>
<dbReference type="GO" id="GO:0008270">
    <property type="term" value="F:zinc ion binding"/>
    <property type="evidence" value="ECO:0007669"/>
    <property type="project" value="UniProtKB-KW"/>
</dbReference>
<dbReference type="GO" id="GO:0016567">
    <property type="term" value="P:protein ubiquitination"/>
    <property type="evidence" value="ECO:0007669"/>
    <property type="project" value="InterPro"/>
</dbReference>
<dbReference type="GO" id="GO:0005769">
    <property type="term" value="C:early endosome"/>
    <property type="evidence" value="ECO:0007669"/>
    <property type="project" value="TreeGrafter"/>
</dbReference>
<evidence type="ECO:0000256" key="7">
    <source>
        <dbReference type="ARBA" id="ARBA00022833"/>
    </source>
</evidence>
<evidence type="ECO:0000256" key="5">
    <source>
        <dbReference type="ARBA" id="ARBA00022771"/>
    </source>
</evidence>
<gene>
    <name evidence="9" type="ORF">Sradi_2661100</name>
</gene>
<keyword evidence="6" id="KW-0833">Ubl conjugation pathway</keyword>
<evidence type="ECO:0000256" key="2">
    <source>
        <dbReference type="ARBA" id="ARBA00022679"/>
    </source>
</evidence>
<keyword evidence="2" id="KW-0808">Transferase</keyword>
<evidence type="ECO:0000256" key="1">
    <source>
        <dbReference type="ARBA" id="ARBA00004906"/>
    </source>
</evidence>
<comment type="caution">
    <text evidence="9">The sequence shown here is derived from an EMBL/GenBank/DDBJ whole genome shotgun (WGS) entry which is preliminary data.</text>
</comment>
<dbReference type="PANTHER" id="PTHR46960:SF1">
    <property type="entry name" value="E3 UBIQUITIN-PROTEIN LIGASE KEG"/>
    <property type="match status" value="1"/>
</dbReference>
<evidence type="ECO:0000259" key="8">
    <source>
        <dbReference type="Pfam" id="PF18346"/>
    </source>
</evidence>
<feature type="domain" description="Mind bomb SH3 repeat" evidence="8">
    <location>
        <begin position="63"/>
        <end position="127"/>
    </location>
</feature>
<feature type="domain" description="Mind bomb SH3 repeat" evidence="8">
    <location>
        <begin position="226"/>
        <end position="328"/>
    </location>
</feature>
<dbReference type="GO" id="GO:0006952">
    <property type="term" value="P:defense response"/>
    <property type="evidence" value="ECO:0007669"/>
    <property type="project" value="InterPro"/>
</dbReference>
<dbReference type="InterPro" id="IPR040847">
    <property type="entry name" value="SH3_15"/>
</dbReference>
<keyword evidence="7" id="KW-0862">Zinc</keyword>
<organism evidence="9">
    <name type="scientific">Sesamum radiatum</name>
    <name type="common">Black benniseed</name>
    <dbReference type="NCBI Taxonomy" id="300843"/>
    <lineage>
        <taxon>Eukaryota</taxon>
        <taxon>Viridiplantae</taxon>
        <taxon>Streptophyta</taxon>
        <taxon>Embryophyta</taxon>
        <taxon>Tracheophyta</taxon>
        <taxon>Spermatophyta</taxon>
        <taxon>Magnoliopsida</taxon>
        <taxon>eudicotyledons</taxon>
        <taxon>Gunneridae</taxon>
        <taxon>Pentapetalae</taxon>
        <taxon>asterids</taxon>
        <taxon>lamiids</taxon>
        <taxon>Lamiales</taxon>
        <taxon>Pedaliaceae</taxon>
        <taxon>Sesamum</taxon>
    </lineage>
</organism>
<dbReference type="InterPro" id="IPR044584">
    <property type="entry name" value="KEG"/>
</dbReference>
<accession>A0AAW2S5P2</accession>
<keyword evidence="4" id="KW-0677">Repeat</keyword>
<proteinExistence type="predicted"/>
<dbReference type="GO" id="GO:0004842">
    <property type="term" value="F:ubiquitin-protein transferase activity"/>
    <property type="evidence" value="ECO:0007669"/>
    <property type="project" value="InterPro"/>
</dbReference>
<reference evidence="9" key="2">
    <citation type="journal article" date="2024" name="Plant">
        <title>Genomic evolution and insights into agronomic trait innovations of Sesamum species.</title>
        <authorList>
            <person name="Miao H."/>
            <person name="Wang L."/>
            <person name="Qu L."/>
            <person name="Liu H."/>
            <person name="Sun Y."/>
            <person name="Le M."/>
            <person name="Wang Q."/>
            <person name="Wei S."/>
            <person name="Zheng Y."/>
            <person name="Lin W."/>
            <person name="Duan Y."/>
            <person name="Cao H."/>
            <person name="Xiong S."/>
            <person name="Wang X."/>
            <person name="Wei L."/>
            <person name="Li C."/>
            <person name="Ma Q."/>
            <person name="Ju M."/>
            <person name="Zhao R."/>
            <person name="Li G."/>
            <person name="Mu C."/>
            <person name="Tian Q."/>
            <person name="Mei H."/>
            <person name="Zhang T."/>
            <person name="Gao T."/>
            <person name="Zhang H."/>
        </authorList>
    </citation>
    <scope>NUCLEOTIDE SEQUENCE</scope>
    <source>
        <strain evidence="9">G02</strain>
    </source>
</reference>
<feature type="domain" description="Mind bomb SH3 repeat" evidence="8">
    <location>
        <begin position="133"/>
        <end position="177"/>
    </location>
</feature>
<dbReference type="AlphaFoldDB" id="A0AAW2S5P2"/>
<sequence length="362" mass="40691">MERVEEFKVGDWVRIRPNLTTAKHGLGSVTPGSIGVVCCIRPDNSLLLELSYLPAPWHCEPEEVEHVEPFRIGDRVCVKRSVAEPRYAWGGETHHSVGRISEIENDGLLIIEIPNRPIPWQADPSDMEKLDDFKVGDWVRVKASVPSPKYGWEDVTRNSIGIIHSLEEDGDMGIAFCFRSKLFCCSVTDVEKVPPFELGQEIHVKVGGRHSLWKVSPGDAERLPCFEVGDWVRSKPSLGARPSYDWNSIGKEGLAIVHSVQDTGYLELACCFRKGRWITHHSDVEKVPGFRVGQHIKFRTGLVEPRWGWRGAQPDSRGVIVGVNADERFGLHSMAYKDCGEGTLQTLKSNKCMRWGVGEIER</sequence>
<reference evidence="9" key="1">
    <citation type="submission" date="2020-06" db="EMBL/GenBank/DDBJ databases">
        <authorList>
            <person name="Li T."/>
            <person name="Hu X."/>
            <person name="Zhang T."/>
            <person name="Song X."/>
            <person name="Zhang H."/>
            <person name="Dai N."/>
            <person name="Sheng W."/>
            <person name="Hou X."/>
            <person name="Wei L."/>
        </authorList>
    </citation>
    <scope>NUCLEOTIDE SEQUENCE</scope>
    <source>
        <strain evidence="9">G02</strain>
        <tissue evidence="9">Leaf</tissue>
    </source>
</reference>
<evidence type="ECO:0000256" key="6">
    <source>
        <dbReference type="ARBA" id="ARBA00022786"/>
    </source>
</evidence>
<dbReference type="GO" id="GO:0009788">
    <property type="term" value="P:negative regulation of abscisic acid-activated signaling pathway"/>
    <property type="evidence" value="ECO:0007669"/>
    <property type="project" value="TreeGrafter"/>
</dbReference>
<dbReference type="EMBL" id="JACGWJ010000011">
    <property type="protein sequence ID" value="KAL0387793.1"/>
    <property type="molecule type" value="Genomic_DNA"/>
</dbReference>
<evidence type="ECO:0000256" key="3">
    <source>
        <dbReference type="ARBA" id="ARBA00022723"/>
    </source>
</evidence>
<dbReference type="GO" id="GO:0005802">
    <property type="term" value="C:trans-Golgi network"/>
    <property type="evidence" value="ECO:0007669"/>
    <property type="project" value="TreeGrafter"/>
</dbReference>
<dbReference type="GO" id="GO:0009738">
    <property type="term" value="P:abscisic acid-activated signaling pathway"/>
    <property type="evidence" value="ECO:0007669"/>
    <property type="project" value="InterPro"/>
</dbReference>
<name>A0AAW2S5P2_SESRA</name>
<evidence type="ECO:0000313" key="9">
    <source>
        <dbReference type="EMBL" id="KAL0387793.1"/>
    </source>
</evidence>
<protein>
    <submittedName>
        <fullName evidence="9">E3 ubiquitin-protein ligase KEG</fullName>
    </submittedName>
</protein>
<keyword evidence="3" id="KW-0479">Metal-binding</keyword>
<dbReference type="Pfam" id="PF18346">
    <property type="entry name" value="SH3_15"/>
    <property type="match status" value="3"/>
</dbReference>
<evidence type="ECO:0000256" key="4">
    <source>
        <dbReference type="ARBA" id="ARBA00022737"/>
    </source>
</evidence>
<dbReference type="PANTHER" id="PTHR46960">
    <property type="entry name" value="E3 UBIQUITIN-PROTEIN LIGASE KEG"/>
    <property type="match status" value="1"/>
</dbReference>
<comment type="pathway">
    <text evidence="1">Protein modification; protein ubiquitination.</text>
</comment>
<keyword evidence="5" id="KW-0863">Zinc-finger</keyword>